<organism evidence="1 2">
    <name type="scientific">Heterorhabditis bacteriophora</name>
    <name type="common">Entomopathogenic nematode worm</name>
    <dbReference type="NCBI Taxonomy" id="37862"/>
    <lineage>
        <taxon>Eukaryota</taxon>
        <taxon>Metazoa</taxon>
        <taxon>Ecdysozoa</taxon>
        <taxon>Nematoda</taxon>
        <taxon>Chromadorea</taxon>
        <taxon>Rhabditida</taxon>
        <taxon>Rhabditina</taxon>
        <taxon>Rhabditomorpha</taxon>
        <taxon>Strongyloidea</taxon>
        <taxon>Heterorhabditidae</taxon>
        <taxon>Heterorhabditis</taxon>
    </lineage>
</organism>
<reference evidence="2" key="1">
    <citation type="submission" date="2016-11" db="UniProtKB">
        <authorList>
            <consortium name="WormBaseParasite"/>
        </authorList>
    </citation>
    <scope>IDENTIFICATION</scope>
</reference>
<name>A0A1I7WY97_HETBA</name>
<protein>
    <submittedName>
        <fullName evidence="2">Uncharacterized protein</fullName>
    </submittedName>
</protein>
<evidence type="ECO:0000313" key="2">
    <source>
        <dbReference type="WBParaSite" id="Hba_10217"/>
    </source>
</evidence>
<dbReference type="WBParaSite" id="Hba_10217">
    <property type="protein sequence ID" value="Hba_10217"/>
    <property type="gene ID" value="Hba_10217"/>
</dbReference>
<sequence length="69" mass="7863">MKITIIDITGNDVDPLVVDVRKLQPFFVQEHTSDQLASGSLFILSYPFITFPANIRRPVPHDTTYNKKC</sequence>
<keyword evidence="1" id="KW-1185">Reference proteome</keyword>
<proteinExistence type="predicted"/>
<accession>A0A1I7WY97</accession>
<dbReference type="Proteomes" id="UP000095283">
    <property type="component" value="Unplaced"/>
</dbReference>
<evidence type="ECO:0000313" key="1">
    <source>
        <dbReference type="Proteomes" id="UP000095283"/>
    </source>
</evidence>
<dbReference type="AlphaFoldDB" id="A0A1I7WY97"/>